<dbReference type="PANTHER" id="PTHR43421:SF1">
    <property type="entry name" value="METALLOPROTEASE PMBA"/>
    <property type="match status" value="1"/>
</dbReference>
<dbReference type="SUPFAM" id="SSF111283">
    <property type="entry name" value="Putative modulator of DNA gyrase, PmbA/TldD"/>
    <property type="match status" value="1"/>
</dbReference>
<evidence type="ECO:0000313" key="6">
    <source>
        <dbReference type="Proteomes" id="UP000075573"/>
    </source>
</evidence>
<proteinExistence type="inferred from homology"/>
<evidence type="ECO:0000259" key="4">
    <source>
        <dbReference type="Pfam" id="PF19290"/>
    </source>
</evidence>
<name>A0A149QVE3_9PROT</name>
<feature type="domain" description="Metalloprotease TldD/E N-terminal" evidence="2">
    <location>
        <begin position="22"/>
        <end position="86"/>
    </location>
</feature>
<dbReference type="Proteomes" id="UP000075573">
    <property type="component" value="Unassembled WGS sequence"/>
</dbReference>
<organism evidence="5 6">
    <name type="scientific">Gluconobacter potus</name>
    <dbReference type="NCBI Taxonomy" id="2724927"/>
    <lineage>
        <taxon>Bacteria</taxon>
        <taxon>Pseudomonadati</taxon>
        <taxon>Pseudomonadota</taxon>
        <taxon>Alphaproteobacteria</taxon>
        <taxon>Acetobacterales</taxon>
        <taxon>Acetobacteraceae</taxon>
        <taxon>Gluconobacter</taxon>
    </lineage>
</organism>
<evidence type="ECO:0000256" key="1">
    <source>
        <dbReference type="ARBA" id="ARBA00005836"/>
    </source>
</evidence>
<dbReference type="InterPro" id="IPR002510">
    <property type="entry name" value="Metalloprtase-TldD/E_N"/>
</dbReference>
<dbReference type="Gene3D" id="3.30.2290.10">
    <property type="entry name" value="PmbA/TldD superfamily"/>
    <property type="match status" value="1"/>
</dbReference>
<dbReference type="Pfam" id="PF19290">
    <property type="entry name" value="PmbA_TldD_2nd"/>
    <property type="match status" value="1"/>
</dbReference>
<evidence type="ECO:0000313" key="5">
    <source>
        <dbReference type="EMBL" id="KXV01298.1"/>
    </source>
</evidence>
<feature type="domain" description="Metalloprotease TldD/E C-terminal" evidence="3">
    <location>
        <begin position="227"/>
        <end position="443"/>
    </location>
</feature>
<gene>
    <name evidence="5" type="ORF">AD929_07395</name>
</gene>
<dbReference type="AlphaFoldDB" id="A0A149QVE3"/>
<dbReference type="InterPro" id="IPR045570">
    <property type="entry name" value="Metalloprtase-TldD/E_cen_dom"/>
</dbReference>
<dbReference type="GO" id="GO:0008237">
    <property type="term" value="F:metallopeptidase activity"/>
    <property type="evidence" value="ECO:0007669"/>
    <property type="project" value="InterPro"/>
</dbReference>
<dbReference type="InterPro" id="IPR035068">
    <property type="entry name" value="TldD/PmbA_N"/>
</dbReference>
<dbReference type="Pfam" id="PF01523">
    <property type="entry name" value="PmbA_TldD_1st"/>
    <property type="match status" value="1"/>
</dbReference>
<dbReference type="GO" id="GO:0006508">
    <property type="term" value="P:proteolysis"/>
    <property type="evidence" value="ECO:0007669"/>
    <property type="project" value="InterPro"/>
</dbReference>
<evidence type="ECO:0000259" key="2">
    <source>
        <dbReference type="Pfam" id="PF01523"/>
    </source>
</evidence>
<evidence type="ECO:0000259" key="3">
    <source>
        <dbReference type="Pfam" id="PF19289"/>
    </source>
</evidence>
<dbReference type="RefSeq" id="WP_062495703.1">
    <property type="nucleotide sequence ID" value="NZ_LHZB01000111.1"/>
</dbReference>
<comment type="similarity">
    <text evidence="1">Belongs to the peptidase U62 family.</text>
</comment>
<accession>A0A149QVE3</accession>
<comment type="caution">
    <text evidence="5">The sequence shown here is derived from an EMBL/GenBank/DDBJ whole genome shotgun (WGS) entry which is preliminary data.</text>
</comment>
<dbReference type="Pfam" id="PF19289">
    <property type="entry name" value="PmbA_TldD_3rd"/>
    <property type="match status" value="1"/>
</dbReference>
<sequence length="444" mass="46565">MTTTTPVEALLAAARRHGADHADAILVRDESESALVRKGVPEGIERSESVALGLRVFRGKRAATVSTSVLNEAEFDRLAEQACAMALVVPEDQYAGLAEAALQGRFDAAGLDLECSSAPSMDDLLARAREAEDTALFFEGITNTNGASAGHGRTSVMLGTSAGFFGAYSRTGHSTSASVLAGEGATMQRDYAFRSAVHLEDLESPAVIGREAAERVLARLNPGRPRTGTYSVIYDPRVSGTLLGHLVGAINGAAIARGTSFLKDSLGKQILSAGLTVHDDPRRIRGAASRPFDAEGCAALPLDLVADGILQTWLLDSRSGRQLNMPTNGRASRGVASPPSPSVTNLHLAPGTLSSEALRSDISEGILITELMGSSVNMLTGDYSRGASGFMIRNGEIAEPVAELTVAGNLKDMFARMIPGSDLMFRQSVNAPSIRIDGMNIAGL</sequence>
<dbReference type="EMBL" id="LHZB01000111">
    <property type="protein sequence ID" value="KXV01298.1"/>
    <property type="molecule type" value="Genomic_DNA"/>
</dbReference>
<dbReference type="InterPro" id="IPR036059">
    <property type="entry name" value="TldD/PmbA_sf"/>
</dbReference>
<feature type="domain" description="Metalloprotease TldD/E central" evidence="4">
    <location>
        <begin position="118"/>
        <end position="220"/>
    </location>
</feature>
<dbReference type="InterPro" id="IPR047657">
    <property type="entry name" value="PmbA"/>
</dbReference>
<dbReference type="PANTHER" id="PTHR43421">
    <property type="entry name" value="METALLOPROTEASE PMBA"/>
    <property type="match status" value="1"/>
</dbReference>
<protein>
    <submittedName>
        <fullName evidence="5">Modulator protein</fullName>
    </submittedName>
</protein>
<dbReference type="GO" id="GO:0005829">
    <property type="term" value="C:cytosol"/>
    <property type="evidence" value="ECO:0007669"/>
    <property type="project" value="TreeGrafter"/>
</dbReference>
<reference evidence="5 6" key="1">
    <citation type="submission" date="2015-06" db="EMBL/GenBank/DDBJ databases">
        <title>Improved classification and identification of acetic acid bacteria using matrix-assisted laser desorption/ionization time-of-flight mass spectrometry; Gluconobacter nephelii and Gluconobacter uchimurae are later heterotypic synonyms of Gluconobacter japonicus and Gluconobacter oxydans, respectively.</title>
        <authorList>
            <person name="Li L."/>
            <person name="Cleenwerck I."/>
            <person name="De Vuyst L."/>
            <person name="Vandamme P."/>
        </authorList>
    </citation>
    <scope>NUCLEOTIDE SEQUENCE [LARGE SCALE GENOMIC DNA]</scope>
    <source>
        <strain evidence="5 6">LMG 1764</strain>
    </source>
</reference>
<dbReference type="InterPro" id="IPR045569">
    <property type="entry name" value="Metalloprtase-TldD/E_C"/>
</dbReference>
<dbReference type="PATRIC" id="fig|442.7.peg.1601"/>